<dbReference type="InterPro" id="IPR029066">
    <property type="entry name" value="PLP-binding_barrel"/>
</dbReference>
<dbReference type="InterPro" id="IPR002433">
    <property type="entry name" value="Orn_de-COase"/>
</dbReference>
<comment type="caution">
    <text evidence="1">The sequence shown here is derived from an EMBL/GenBank/DDBJ whole genome shotgun (WGS) entry which is preliminary data.</text>
</comment>
<protein>
    <recommendedName>
        <fullName evidence="3">Reverse transcriptase domain-containing protein</fullName>
    </recommendedName>
</protein>
<gene>
    <name evidence="1" type="ORF">ANN_08803</name>
</gene>
<evidence type="ECO:0008006" key="3">
    <source>
        <dbReference type="Google" id="ProtNLM"/>
    </source>
</evidence>
<dbReference type="EMBL" id="JAJSOF020000017">
    <property type="protein sequence ID" value="KAJ4440656.1"/>
    <property type="molecule type" value="Genomic_DNA"/>
</dbReference>
<dbReference type="Gene3D" id="2.40.37.10">
    <property type="entry name" value="Lyase, Ornithine Decarboxylase, Chain A, domain 1"/>
    <property type="match status" value="1"/>
</dbReference>
<reference evidence="1 2" key="1">
    <citation type="journal article" date="2022" name="Allergy">
        <title>Genome assembly and annotation of Periplaneta americana reveal a comprehensive cockroach allergen profile.</title>
        <authorList>
            <person name="Wang L."/>
            <person name="Xiong Q."/>
            <person name="Saelim N."/>
            <person name="Wang L."/>
            <person name="Nong W."/>
            <person name="Wan A.T."/>
            <person name="Shi M."/>
            <person name="Liu X."/>
            <person name="Cao Q."/>
            <person name="Hui J.H.L."/>
            <person name="Sookrung N."/>
            <person name="Leung T.F."/>
            <person name="Tungtrongchitr A."/>
            <person name="Tsui S.K.W."/>
        </authorList>
    </citation>
    <scope>NUCLEOTIDE SEQUENCE [LARGE SCALE GENOMIC DNA]</scope>
    <source>
        <strain evidence="1">PWHHKU_190912</strain>
    </source>
</reference>
<dbReference type="PRINTS" id="PR01182">
    <property type="entry name" value="ORNDCRBXLASE"/>
</dbReference>
<keyword evidence="2" id="KW-1185">Reference proteome</keyword>
<sequence length="107" mass="12401">MVTVPPVYAYADDVIILCKETTDPPRVQEVLQTETSGVGAHFLKKKKWRLRLDRETFRGERAIIYGGVEIAADMEQEDPFYVCDVADIVRKHVQWMQLMPRVKPFYG</sequence>
<organism evidence="1 2">
    <name type="scientific">Periplaneta americana</name>
    <name type="common">American cockroach</name>
    <name type="synonym">Blatta americana</name>
    <dbReference type="NCBI Taxonomy" id="6978"/>
    <lineage>
        <taxon>Eukaryota</taxon>
        <taxon>Metazoa</taxon>
        <taxon>Ecdysozoa</taxon>
        <taxon>Arthropoda</taxon>
        <taxon>Hexapoda</taxon>
        <taxon>Insecta</taxon>
        <taxon>Pterygota</taxon>
        <taxon>Neoptera</taxon>
        <taxon>Polyneoptera</taxon>
        <taxon>Dictyoptera</taxon>
        <taxon>Blattodea</taxon>
        <taxon>Blattoidea</taxon>
        <taxon>Blattidae</taxon>
        <taxon>Blattinae</taxon>
        <taxon>Periplaneta</taxon>
    </lineage>
</organism>
<dbReference type="Proteomes" id="UP001148838">
    <property type="component" value="Unassembled WGS sequence"/>
</dbReference>
<proteinExistence type="predicted"/>
<evidence type="ECO:0000313" key="2">
    <source>
        <dbReference type="Proteomes" id="UP001148838"/>
    </source>
</evidence>
<accession>A0ABQ8T3U6</accession>
<dbReference type="InterPro" id="IPR009006">
    <property type="entry name" value="Ala_racemase/Decarboxylase_C"/>
</dbReference>
<name>A0ABQ8T3U6_PERAM</name>
<evidence type="ECO:0000313" key="1">
    <source>
        <dbReference type="EMBL" id="KAJ4440656.1"/>
    </source>
</evidence>
<dbReference type="Gene3D" id="3.20.20.10">
    <property type="entry name" value="Alanine racemase"/>
    <property type="match status" value="1"/>
</dbReference>